<evidence type="ECO:0000313" key="14">
    <source>
        <dbReference type="Proteomes" id="UP000244755"/>
    </source>
</evidence>
<dbReference type="FunFam" id="3.10.20.810:FF:000001">
    <property type="entry name" value="Histidine biosynthesis bifunctional protein HisIE"/>
    <property type="match status" value="1"/>
</dbReference>
<feature type="binding site" evidence="11">
    <location>
        <position position="106"/>
    </location>
    <ligand>
        <name>Zn(2+)</name>
        <dbReference type="ChEBI" id="CHEBI:29105"/>
        <note>ligand shared between dimeric partners</note>
    </ligand>
</feature>
<dbReference type="GO" id="GO:0005737">
    <property type="term" value="C:cytoplasm"/>
    <property type="evidence" value="ECO:0007669"/>
    <property type="project" value="UniProtKB-SubCell"/>
</dbReference>
<organism evidence="13 14">
    <name type="scientific">Methylobacterium currus</name>
    <dbReference type="NCBI Taxonomy" id="2051553"/>
    <lineage>
        <taxon>Bacteria</taxon>
        <taxon>Pseudomonadati</taxon>
        <taxon>Pseudomonadota</taxon>
        <taxon>Alphaproteobacteria</taxon>
        <taxon>Hyphomicrobiales</taxon>
        <taxon>Methylobacteriaceae</taxon>
        <taxon>Methylobacterium</taxon>
    </lineage>
</organism>
<comment type="catalytic activity">
    <reaction evidence="2">
        <text>1-(5-phospho-beta-D-ribosyl)-ATP + H2O = 1-(5-phospho-beta-D-ribosyl)-5'-AMP + diphosphate + H(+)</text>
        <dbReference type="Rhea" id="RHEA:22828"/>
        <dbReference type="ChEBI" id="CHEBI:15377"/>
        <dbReference type="ChEBI" id="CHEBI:15378"/>
        <dbReference type="ChEBI" id="CHEBI:33019"/>
        <dbReference type="ChEBI" id="CHEBI:59457"/>
        <dbReference type="ChEBI" id="CHEBI:73183"/>
        <dbReference type="EC" id="3.6.1.31"/>
    </reaction>
</comment>
<feature type="binding site" evidence="11">
    <location>
        <position position="91"/>
    </location>
    <ligand>
        <name>Mg(2+)</name>
        <dbReference type="ChEBI" id="CHEBI:18420"/>
    </ligand>
</feature>
<name>A0A2R4WX47_9HYPH</name>
<keyword evidence="8 11" id="KW-0028">Amino-acid biosynthesis</keyword>
<evidence type="ECO:0000256" key="9">
    <source>
        <dbReference type="ARBA" id="ARBA00022801"/>
    </source>
</evidence>
<dbReference type="GO" id="GO:0000105">
    <property type="term" value="P:L-histidine biosynthetic process"/>
    <property type="evidence" value="ECO:0007669"/>
    <property type="project" value="UniProtKB-UniRule"/>
</dbReference>
<comment type="cofactor">
    <cofactor evidence="11">
        <name>Zn(2+)</name>
        <dbReference type="ChEBI" id="CHEBI:29105"/>
    </cofactor>
    <text evidence="11">Binds 1 zinc ion per subunit.</text>
</comment>
<evidence type="ECO:0000256" key="4">
    <source>
        <dbReference type="ARBA" id="ARBA00005204"/>
    </source>
</evidence>
<dbReference type="HAMAP" id="MF_01021">
    <property type="entry name" value="HisI"/>
    <property type="match status" value="1"/>
</dbReference>
<comment type="similarity">
    <text evidence="6">In the N-terminal section; belongs to the PRA-CH family.</text>
</comment>
<feature type="binding site" evidence="11">
    <location>
        <position position="113"/>
    </location>
    <ligand>
        <name>Zn(2+)</name>
        <dbReference type="ChEBI" id="CHEBI:29105"/>
        <note>ligand shared between dimeric partners</note>
    </ligand>
</feature>
<dbReference type="InterPro" id="IPR038019">
    <property type="entry name" value="PRib_AMP_CycHydrolase_sf"/>
</dbReference>
<evidence type="ECO:0000256" key="2">
    <source>
        <dbReference type="ARBA" id="ARBA00001460"/>
    </source>
</evidence>
<keyword evidence="10 11" id="KW-0368">Histidine biosynthesis</keyword>
<accession>A0A2R4WX47</accession>
<dbReference type="NCBIfam" id="NF000768">
    <property type="entry name" value="PRK00051.1"/>
    <property type="match status" value="1"/>
</dbReference>
<evidence type="ECO:0000313" key="13">
    <source>
        <dbReference type="EMBL" id="AWB26095.1"/>
    </source>
</evidence>
<proteinExistence type="inferred from homology"/>
<comment type="function">
    <text evidence="11">Catalyzes the hydrolysis of the adenine ring of phosphoribosyl-AMP.</text>
</comment>
<dbReference type="GO" id="GO:0004635">
    <property type="term" value="F:phosphoribosyl-AMP cyclohydrolase activity"/>
    <property type="evidence" value="ECO:0007669"/>
    <property type="project" value="UniProtKB-UniRule"/>
</dbReference>
<dbReference type="KEGG" id="mee:DA075_35100"/>
<dbReference type="PANTHER" id="PTHR42945">
    <property type="entry name" value="HISTIDINE BIOSYNTHESIS BIFUNCTIONAL PROTEIN"/>
    <property type="match status" value="1"/>
</dbReference>
<keyword evidence="11" id="KW-0479">Metal-binding</keyword>
<evidence type="ECO:0000256" key="7">
    <source>
        <dbReference type="ARBA" id="ARBA00022490"/>
    </source>
</evidence>
<keyword evidence="13" id="KW-0614">Plasmid</keyword>
<evidence type="ECO:0000256" key="5">
    <source>
        <dbReference type="ARBA" id="ARBA00007731"/>
    </source>
</evidence>
<dbReference type="InterPro" id="IPR026660">
    <property type="entry name" value="PRA-CH"/>
</dbReference>
<evidence type="ECO:0000259" key="12">
    <source>
        <dbReference type="Pfam" id="PF01502"/>
    </source>
</evidence>
<dbReference type="Proteomes" id="UP000244755">
    <property type="component" value="Plasmid unnamed1"/>
</dbReference>
<keyword evidence="9 11" id="KW-0378">Hydrolase</keyword>
<evidence type="ECO:0000256" key="11">
    <source>
        <dbReference type="HAMAP-Rule" id="MF_01021"/>
    </source>
</evidence>
<comment type="pathway">
    <text evidence="3 11">Amino-acid biosynthesis; L-histidine biosynthesis; L-histidine from 5-phospho-alpha-D-ribose 1-diphosphate: step 3/9.</text>
</comment>
<feature type="binding site" evidence="11">
    <location>
        <position position="89"/>
    </location>
    <ligand>
        <name>Mg(2+)</name>
        <dbReference type="ChEBI" id="CHEBI:18420"/>
    </ligand>
</feature>
<protein>
    <recommendedName>
        <fullName evidence="11">Phosphoribosyl-AMP cyclohydrolase</fullName>
        <shortName evidence="11">PRA-CH</shortName>
        <ecNumber evidence="11">3.5.4.19</ecNumber>
    </recommendedName>
</protein>
<dbReference type="Pfam" id="PF01502">
    <property type="entry name" value="PRA-CH"/>
    <property type="match status" value="1"/>
</dbReference>
<keyword evidence="11" id="KW-0862">Zinc</keyword>
<dbReference type="SUPFAM" id="SSF141734">
    <property type="entry name" value="HisI-like"/>
    <property type="match status" value="1"/>
</dbReference>
<reference evidence="13 14" key="1">
    <citation type="submission" date="2018-04" db="EMBL/GenBank/DDBJ databases">
        <title>Methylobacterium sp. PR1016A genome.</title>
        <authorList>
            <person name="Park W."/>
        </authorList>
    </citation>
    <scope>NUCLEOTIDE SEQUENCE [LARGE SCALE GENOMIC DNA]</scope>
    <source>
        <strain evidence="13 14">PR1016A</strain>
        <plasmid evidence="13 14">unnamed1</plasmid>
    </source>
</reference>
<geneLocation type="plasmid" evidence="13 14">
    <name>unnamed1</name>
</geneLocation>
<keyword evidence="11" id="KW-0460">Magnesium</keyword>
<dbReference type="EMBL" id="CP028845">
    <property type="protein sequence ID" value="AWB26095.1"/>
    <property type="molecule type" value="Genomic_DNA"/>
</dbReference>
<comment type="catalytic activity">
    <reaction evidence="1 11">
        <text>1-(5-phospho-beta-D-ribosyl)-5'-AMP + H2O = 1-(5-phospho-beta-D-ribosyl)-5-[(5-phospho-beta-D-ribosylamino)methylideneamino]imidazole-4-carboxamide</text>
        <dbReference type="Rhea" id="RHEA:20049"/>
        <dbReference type="ChEBI" id="CHEBI:15377"/>
        <dbReference type="ChEBI" id="CHEBI:58435"/>
        <dbReference type="ChEBI" id="CHEBI:59457"/>
        <dbReference type="EC" id="3.5.4.19"/>
    </reaction>
</comment>
<keyword evidence="7 11" id="KW-0963">Cytoplasm</keyword>
<dbReference type="EC" id="3.5.4.19" evidence="11"/>
<feature type="binding site" evidence="11">
    <location>
        <position position="87"/>
    </location>
    <ligand>
        <name>Mg(2+)</name>
        <dbReference type="ChEBI" id="CHEBI:18420"/>
    </ligand>
</feature>
<comment type="subunit">
    <text evidence="11">Homodimer.</text>
</comment>
<sequence>MQGAGTANELEEGPVLRPAFNEAGLIPAIATECQTGAVLMLAWMNADALNRTILTGEAWYWSRSRKSLWHKGETSGQIQHVQEPWVDCDQDTILLKVNVGGDGSCCHTGRASCFYRLLSSGPDGLILRVAGTDAR</sequence>
<comment type="subcellular location">
    <subcellularLocation>
        <location evidence="11">Cytoplasm</location>
    </subcellularLocation>
</comment>
<dbReference type="RefSeq" id="WP_099957656.1">
    <property type="nucleotide sequence ID" value="NZ_CP028845.1"/>
</dbReference>
<keyword evidence="14" id="KW-1185">Reference proteome</keyword>
<comment type="similarity">
    <text evidence="5">In the C-terminal section; belongs to the PRA-PH family.</text>
</comment>
<comment type="cofactor">
    <cofactor evidence="11">
        <name>Mg(2+)</name>
        <dbReference type="ChEBI" id="CHEBI:18420"/>
    </cofactor>
    <text evidence="11">Binds 1 Mg(2+) ion per subunit.</text>
</comment>
<dbReference type="GO" id="GO:0008270">
    <property type="term" value="F:zinc ion binding"/>
    <property type="evidence" value="ECO:0007669"/>
    <property type="project" value="UniProtKB-UniRule"/>
</dbReference>
<gene>
    <name evidence="11" type="primary">hisI</name>
    <name evidence="13" type="ORF">DA075_35100</name>
</gene>
<dbReference type="AlphaFoldDB" id="A0A2R4WX47"/>
<evidence type="ECO:0000256" key="6">
    <source>
        <dbReference type="ARBA" id="ARBA00008299"/>
    </source>
</evidence>
<dbReference type="GO" id="GO:0000287">
    <property type="term" value="F:magnesium ion binding"/>
    <property type="evidence" value="ECO:0007669"/>
    <property type="project" value="UniProtKB-UniRule"/>
</dbReference>
<evidence type="ECO:0000256" key="1">
    <source>
        <dbReference type="ARBA" id="ARBA00000024"/>
    </source>
</evidence>
<comment type="pathway">
    <text evidence="4">Amino-acid biosynthesis; L-histidine biosynthesis; L-histidine from 5-phospho-alpha-D-ribose 1-diphosphate: step 2/9.</text>
</comment>
<dbReference type="OrthoDB" id="9795769at2"/>
<dbReference type="Gene3D" id="3.10.20.810">
    <property type="entry name" value="Phosphoribosyl-AMP cyclohydrolase"/>
    <property type="match status" value="1"/>
</dbReference>
<dbReference type="UniPathway" id="UPA00031">
    <property type="reaction ID" value="UER00008"/>
</dbReference>
<dbReference type="InterPro" id="IPR002496">
    <property type="entry name" value="PRib_AMP_CycHydrolase_dom"/>
</dbReference>
<evidence type="ECO:0000256" key="10">
    <source>
        <dbReference type="ARBA" id="ARBA00023102"/>
    </source>
</evidence>
<dbReference type="GO" id="GO:0004636">
    <property type="term" value="F:phosphoribosyl-ATP diphosphatase activity"/>
    <property type="evidence" value="ECO:0007669"/>
    <property type="project" value="UniProtKB-EC"/>
</dbReference>
<evidence type="ECO:0000256" key="8">
    <source>
        <dbReference type="ARBA" id="ARBA00022605"/>
    </source>
</evidence>
<evidence type="ECO:0000256" key="3">
    <source>
        <dbReference type="ARBA" id="ARBA00005169"/>
    </source>
</evidence>
<dbReference type="PANTHER" id="PTHR42945:SF1">
    <property type="entry name" value="HISTIDINE BIOSYNTHESIS BIFUNCTIONAL PROTEIN HIS7"/>
    <property type="match status" value="1"/>
</dbReference>
<feature type="binding site" evidence="11">
    <location>
        <position position="88"/>
    </location>
    <ligand>
        <name>Zn(2+)</name>
        <dbReference type="ChEBI" id="CHEBI:29105"/>
        <note>ligand shared between dimeric partners</note>
    </ligand>
</feature>
<feature type="domain" description="Phosphoribosyl-AMP cyclohydrolase" evidence="12">
    <location>
        <begin position="40"/>
        <end position="115"/>
    </location>
</feature>
<comment type="similarity">
    <text evidence="11">Belongs to the PRA-CH family.</text>
</comment>